<dbReference type="InterPro" id="IPR014729">
    <property type="entry name" value="Rossmann-like_a/b/a_fold"/>
</dbReference>
<name>F4G371_METCR</name>
<organism evidence="3 4">
    <name type="scientific">Metallosphaera cuprina (strain Ar-4)</name>
    <dbReference type="NCBI Taxonomy" id="1006006"/>
    <lineage>
        <taxon>Archaea</taxon>
        <taxon>Thermoproteota</taxon>
        <taxon>Thermoprotei</taxon>
        <taxon>Sulfolobales</taxon>
        <taxon>Sulfolobaceae</taxon>
        <taxon>Metallosphaera</taxon>
    </lineage>
</organism>
<protein>
    <submittedName>
        <fullName evidence="3">UspA domain-containing protein</fullName>
    </submittedName>
</protein>
<dbReference type="InterPro" id="IPR006016">
    <property type="entry name" value="UspA"/>
</dbReference>
<dbReference type="AlphaFoldDB" id="F4G371"/>
<dbReference type="InterPro" id="IPR006015">
    <property type="entry name" value="Universal_stress_UspA"/>
</dbReference>
<dbReference type="Pfam" id="PF00582">
    <property type="entry name" value="Usp"/>
    <property type="match status" value="1"/>
</dbReference>
<dbReference type="Proteomes" id="UP000007812">
    <property type="component" value="Chromosome"/>
</dbReference>
<dbReference type="Gene3D" id="3.40.50.620">
    <property type="entry name" value="HUPs"/>
    <property type="match status" value="1"/>
</dbReference>
<dbReference type="PRINTS" id="PR01438">
    <property type="entry name" value="UNVRSLSTRESS"/>
</dbReference>
<sequence length="114" mass="12718">MAKHHSSKVVVVEALDPGEYVIEAYYKEDLRKKREVISLHTEEIKRMAIESGISIEYKVATGPPEEVITKFAEEEDVDLIVLGTRGHKGFKKLILGSVSSAVAERTKKPVLVVK</sequence>
<evidence type="ECO:0000313" key="4">
    <source>
        <dbReference type="Proteomes" id="UP000007812"/>
    </source>
</evidence>
<accession>F4G371</accession>
<evidence type="ECO:0000256" key="1">
    <source>
        <dbReference type="ARBA" id="ARBA00008791"/>
    </source>
</evidence>
<dbReference type="STRING" id="1006006.Mcup_1164"/>
<dbReference type="eggNOG" id="arCOG02053">
    <property type="taxonomic scope" value="Archaea"/>
</dbReference>
<gene>
    <name evidence="3" type="ordered locus">Mcup_1164</name>
</gene>
<evidence type="ECO:0000313" key="3">
    <source>
        <dbReference type="EMBL" id="AEB95269.1"/>
    </source>
</evidence>
<evidence type="ECO:0000259" key="2">
    <source>
        <dbReference type="Pfam" id="PF00582"/>
    </source>
</evidence>
<dbReference type="EMBL" id="CP002656">
    <property type="protein sequence ID" value="AEB95269.1"/>
    <property type="molecule type" value="Genomic_DNA"/>
</dbReference>
<comment type="similarity">
    <text evidence="1">Belongs to the universal stress protein A family.</text>
</comment>
<dbReference type="PATRIC" id="fig|1006006.8.peg.1160"/>
<reference evidence="3 4" key="1">
    <citation type="journal article" date="2011" name="J. Bacteriol.">
        <title>Complete genome sequence of Metallosphaera cuprina, a metal sulfide-oxidizing archaeon from a hot spring.</title>
        <authorList>
            <person name="Liu L.J."/>
            <person name="You X.Y."/>
            <person name="Zheng H."/>
            <person name="Wang S."/>
            <person name="Jiang C.Y."/>
            <person name="Liu S.J."/>
        </authorList>
    </citation>
    <scope>NUCLEOTIDE SEQUENCE [LARGE SCALE GENOMIC DNA]</scope>
    <source>
        <strain evidence="3 4">Ar-4</strain>
    </source>
</reference>
<dbReference type="SUPFAM" id="SSF52402">
    <property type="entry name" value="Adenine nucleotide alpha hydrolases-like"/>
    <property type="match status" value="1"/>
</dbReference>
<feature type="domain" description="UspA" evidence="2">
    <location>
        <begin position="1"/>
        <end position="114"/>
    </location>
</feature>
<dbReference type="PANTHER" id="PTHR46268">
    <property type="entry name" value="STRESS RESPONSE PROTEIN NHAX"/>
    <property type="match status" value="1"/>
</dbReference>
<dbReference type="KEGG" id="mcn:Mcup_1164"/>
<proteinExistence type="inferred from homology"/>
<dbReference type="CDD" id="cd00293">
    <property type="entry name" value="USP-like"/>
    <property type="match status" value="1"/>
</dbReference>
<dbReference type="HOGENOM" id="CLU_049301_16_0_2"/>
<dbReference type="PANTHER" id="PTHR46268:SF6">
    <property type="entry name" value="UNIVERSAL STRESS PROTEIN UP12"/>
    <property type="match status" value="1"/>
</dbReference>
<keyword evidence="4" id="KW-1185">Reference proteome</keyword>